<feature type="region of interest" description="Disordered" evidence="1">
    <location>
        <begin position="135"/>
        <end position="178"/>
    </location>
</feature>
<sequence length="686" mass="75966">MEDICTSAMSPFKCGRKRPKLVLVSRTTLGSAVPCPVSSPPKIRPGSVCSEETFLSTQEAPQHMRDTFPLPLGDSDGEAERVPVPGGILTTCAEPQLKQPLDMTPEHELRRIGRESSRVLRETPLREQLGPVVVPSGVVSSSTPPMHRTVDHRGGAALSLGTSDGEEEDGNEMLPTQGQRWSIPRCNHRRGEPLNDEASKHDVLTMEPLQDIHLDWTSPDGELRLCYNVDTVLNMAIVKGGRLLRPPHFREVCLPGEPWLVEVTEKLHRIGRSQEASEAQRGLARRVDQVHPRGAQDSRFQFPDGYLHLVESWGGKLGRHRLYACPICYETLLEECRRTPTLARGDDPDPLDVLCRAPAGERFAALLLFQTPQEVRAHLKCSVSLGGHGMVQREILPTGARGEDVTELLRQYALRGHEDNLVERWLQRGSQNAARFTRFVDYNDARVSWSKQEPALWRSRGSAVGGRGRGSSVFQSSTSACYWRSDGLYNTLRFHRLLRVVRGIVDGGGGARGFVVPGSSEARNFLPHRLTDSLVVWRLLLFGDASLRDDEDEETSEEMSGEMDALELVQPCVRAATMSDEESDECVVSGDSRLASYTQGFHEEVEAERRRQSSTLVLVRSRSGSRCRTRKKSRDSSCSSSSSGPFGSAWRAVLKADDSENGGVVVDDTKEHDDGRGEARELVQGA</sequence>
<proteinExistence type="predicted"/>
<organism evidence="2">
    <name type="scientific">Noctiluca scintillans</name>
    <name type="common">Sea sparkle</name>
    <name type="synonym">Red tide dinoflagellate</name>
    <dbReference type="NCBI Taxonomy" id="2966"/>
    <lineage>
        <taxon>Eukaryota</taxon>
        <taxon>Sar</taxon>
        <taxon>Alveolata</taxon>
        <taxon>Dinophyceae</taxon>
        <taxon>Noctilucales</taxon>
        <taxon>Noctilucaceae</taxon>
        <taxon>Noctiluca</taxon>
    </lineage>
</organism>
<dbReference type="EMBL" id="HBFQ01037702">
    <property type="protein sequence ID" value="CAD8852280.1"/>
    <property type="molecule type" value="Transcribed_RNA"/>
</dbReference>
<feature type="compositionally biased region" description="Low complexity" evidence="1">
    <location>
        <begin position="135"/>
        <end position="145"/>
    </location>
</feature>
<evidence type="ECO:0000313" key="2">
    <source>
        <dbReference type="EMBL" id="CAD8852280.1"/>
    </source>
</evidence>
<gene>
    <name evidence="2" type="ORF">NSCI0253_LOCUS26630</name>
</gene>
<reference evidence="2" key="1">
    <citation type="submission" date="2021-01" db="EMBL/GenBank/DDBJ databases">
        <authorList>
            <person name="Corre E."/>
            <person name="Pelletier E."/>
            <person name="Niang G."/>
            <person name="Scheremetjew M."/>
            <person name="Finn R."/>
            <person name="Kale V."/>
            <person name="Holt S."/>
            <person name="Cochrane G."/>
            <person name="Meng A."/>
            <person name="Brown T."/>
            <person name="Cohen L."/>
        </authorList>
    </citation>
    <scope>NUCLEOTIDE SEQUENCE</scope>
</reference>
<feature type="region of interest" description="Disordered" evidence="1">
    <location>
        <begin position="621"/>
        <end position="686"/>
    </location>
</feature>
<evidence type="ECO:0000256" key="1">
    <source>
        <dbReference type="SAM" id="MobiDB-lite"/>
    </source>
</evidence>
<accession>A0A7S1F8X3</accession>
<feature type="compositionally biased region" description="Basic residues" evidence="1">
    <location>
        <begin position="623"/>
        <end position="633"/>
    </location>
</feature>
<feature type="compositionally biased region" description="Basic and acidic residues" evidence="1">
    <location>
        <begin position="667"/>
        <end position="686"/>
    </location>
</feature>
<dbReference type="AlphaFoldDB" id="A0A7S1F8X3"/>
<name>A0A7S1F8X3_NOCSC</name>
<protein>
    <submittedName>
        <fullName evidence="2">Uncharacterized protein</fullName>
    </submittedName>
</protein>